<organism evidence="2 3">
    <name type="scientific">Perkinsus olseni</name>
    <name type="common">Perkinsus atlanticus</name>
    <dbReference type="NCBI Taxonomy" id="32597"/>
    <lineage>
        <taxon>Eukaryota</taxon>
        <taxon>Sar</taxon>
        <taxon>Alveolata</taxon>
        <taxon>Perkinsozoa</taxon>
        <taxon>Perkinsea</taxon>
        <taxon>Perkinsida</taxon>
        <taxon>Perkinsidae</taxon>
        <taxon>Perkinsus</taxon>
    </lineage>
</organism>
<feature type="compositionally biased region" description="Low complexity" evidence="1">
    <location>
        <begin position="247"/>
        <end position="272"/>
    </location>
</feature>
<keyword evidence="3" id="KW-1185">Reference proteome</keyword>
<reference evidence="2 3" key="1">
    <citation type="submission" date="2020-04" db="EMBL/GenBank/DDBJ databases">
        <title>Perkinsus olseni comparative genomics.</title>
        <authorList>
            <person name="Bogema D.R."/>
        </authorList>
    </citation>
    <scope>NUCLEOTIDE SEQUENCE [LARGE SCALE GENOMIC DNA]</scope>
    <source>
        <strain evidence="2 3">ATCC PRA-207</strain>
    </source>
</reference>
<accession>A0A7J6TW84</accession>
<dbReference type="EMBL" id="JABANO010008221">
    <property type="protein sequence ID" value="KAF4748891.1"/>
    <property type="molecule type" value="Genomic_DNA"/>
</dbReference>
<protein>
    <submittedName>
        <fullName evidence="2">Uncharacterized protein</fullName>
    </submittedName>
</protein>
<feature type="compositionally biased region" description="Polar residues" evidence="1">
    <location>
        <begin position="273"/>
        <end position="282"/>
    </location>
</feature>
<proteinExistence type="predicted"/>
<evidence type="ECO:0000256" key="1">
    <source>
        <dbReference type="SAM" id="MobiDB-lite"/>
    </source>
</evidence>
<dbReference type="Proteomes" id="UP000553632">
    <property type="component" value="Unassembled WGS sequence"/>
</dbReference>
<dbReference type="AlphaFoldDB" id="A0A7J6TW84"/>
<sequence>VVSDVCSNTVNKESRQSWDIIITTGDLDDGAGGGGGGHQHLEAAVCGDVTSQQWSLWKTITILDNGNSWAACEDAACSQCINEGEIRYNNAHPPPPPAAAAYHQDHHYVTDPVPYFSHSTVPTTLPLGMHSHATTTTTTTADHHQQQHVCTLESIRTLAIPKIPSSSAVHRGGSSVGCWCQDDIALKPTGVLKHHHHHRVRDGDTSTMMLQVNGDEDYKRESTTVASSSLRRHVQESDGQRPRRWRAAAAASSSAGSGTKRTASTTTPTTGGVPNNTKQQHLLPQPPTTTSSSPSQAGPGSTTFNAKEAAEFLNKRYDATNERYAAWAQLPEGRRKQQQQQQFDNRQTVHKYVAEKSWANRGGSMMPGKEDFVHQLEQAILMMSSGPGKKPTTTNSSNQTA</sequence>
<comment type="caution">
    <text evidence="2">The sequence shown here is derived from an EMBL/GenBank/DDBJ whole genome shotgun (WGS) entry which is preliminary data.</text>
</comment>
<feature type="region of interest" description="Disordered" evidence="1">
    <location>
        <begin position="218"/>
        <end position="303"/>
    </location>
</feature>
<name>A0A7J6TW84_PEROL</name>
<evidence type="ECO:0000313" key="2">
    <source>
        <dbReference type="EMBL" id="KAF4748891.1"/>
    </source>
</evidence>
<gene>
    <name evidence="2" type="ORF">FOZ63_012745</name>
</gene>
<feature type="compositionally biased region" description="Low complexity" evidence="1">
    <location>
        <begin position="288"/>
        <end position="303"/>
    </location>
</feature>
<feature type="non-terminal residue" evidence="2">
    <location>
        <position position="1"/>
    </location>
</feature>
<evidence type="ECO:0000313" key="3">
    <source>
        <dbReference type="Proteomes" id="UP000553632"/>
    </source>
</evidence>